<keyword evidence="5" id="KW-1185">Reference proteome</keyword>
<gene>
    <name evidence="3" type="ordered locus">Nmul_A0054</name>
    <name evidence="4" type="ordered locus">Nmul_A2173</name>
</gene>
<dbReference type="Proteomes" id="UP000002718">
    <property type="component" value="Chromosome"/>
</dbReference>
<dbReference type="Pfam" id="PF01527">
    <property type="entry name" value="HTH_Tnp_1"/>
    <property type="match status" value="1"/>
</dbReference>
<name>Q2Y705_NITMU</name>
<keyword evidence="2" id="KW-0175">Coiled coil</keyword>
<protein>
    <submittedName>
        <fullName evidence="4">Transposase IS3/IS911</fullName>
    </submittedName>
</protein>
<dbReference type="EMBL" id="CP000103">
    <property type="protein sequence ID" value="ABB73363.1"/>
    <property type="molecule type" value="Genomic_DNA"/>
</dbReference>
<dbReference type="InterPro" id="IPR010921">
    <property type="entry name" value="Trp_repressor/repl_initiator"/>
</dbReference>
<evidence type="ECO:0000256" key="2">
    <source>
        <dbReference type="SAM" id="Coils"/>
    </source>
</evidence>
<dbReference type="PANTHER" id="PTHR37936">
    <property type="entry name" value="TRANSPOSASE INSC FOR INSERTION ELEMENT IS2A-RELATED"/>
    <property type="match status" value="1"/>
</dbReference>
<reference evidence="5" key="2">
    <citation type="submission" date="2005-08" db="EMBL/GenBank/DDBJ databases">
        <title>Complete sequence of chromosome 1 of Nitrosospira multiformis ATCC 25196.</title>
        <authorList>
            <person name="Copeland A."/>
            <person name="Lucas S."/>
            <person name="Lapidus A."/>
            <person name="Barry K."/>
            <person name="Detter J.C."/>
            <person name="Glavina T."/>
            <person name="Hammon N."/>
            <person name="Israni S."/>
            <person name="Pitluck S."/>
            <person name="Chain P."/>
            <person name="Malfatti S."/>
            <person name="Shin M."/>
            <person name="Vergez L."/>
            <person name="Schmutz J."/>
            <person name="Larimer F."/>
            <person name="Land M."/>
            <person name="Hauser L."/>
            <person name="Kyrpides N."/>
            <person name="Lykidis A."/>
            <person name="Richardson P."/>
        </authorList>
    </citation>
    <scope>NUCLEOTIDE SEQUENCE [LARGE SCALE GENOMIC DNA]</scope>
    <source>
        <strain evidence="5">ATCC 25196 / NCIMB 11849 / C 71</strain>
    </source>
</reference>
<dbReference type="InterPro" id="IPR002514">
    <property type="entry name" value="Transposase_8"/>
</dbReference>
<proteinExistence type="inferred from homology"/>
<feature type="coiled-coil region" evidence="2">
    <location>
        <begin position="79"/>
        <end position="106"/>
    </location>
</feature>
<dbReference type="STRING" id="323848.Nmul_A0054"/>
<sequence>MPGAMHSASGLDRIEIVTGIERRRRWSLGEKLKAVEESRLPGMSVSYVARKYGIAPSLLFRWRKLMTEGGKEAVRSDDAVVSAAEVKELKKRIRELERVLGKKTLENEILTEAVKLAHEKKLISRMPLLPPDDLP</sequence>
<dbReference type="PANTHER" id="PTHR37936:SF3">
    <property type="entry name" value="TRANSPOSASE INSC FOR INSERTION ELEMENT IS2A-RELATED"/>
    <property type="match status" value="1"/>
</dbReference>
<reference evidence="4 5" key="3">
    <citation type="journal article" date="2008" name="Appl. Environ. Microbiol.">
        <title>Complete genome sequence of Nitrosospira multiformis, an ammonia-oxidizing bacterium from the soil environment.</title>
        <authorList>
            <person name="Norton J.M."/>
            <person name="Klotz M.G."/>
            <person name="Stein L.Y."/>
            <person name="Arp D.J."/>
            <person name="Bottomley P.J."/>
            <person name="Chain P.S."/>
            <person name="Hauser L.J."/>
            <person name="Land M.L."/>
            <person name="Larimer F.W."/>
            <person name="Shin M.W."/>
            <person name="Starkenburg S.R."/>
        </authorList>
    </citation>
    <scope>NUCLEOTIDE SEQUENCE [LARGE SCALE GENOMIC DNA]</scope>
    <source>
        <strain evidence="4">ATCC 25196</strain>
        <strain evidence="5">ATCC 25196 / NCIMB 11849 / C 71</strain>
    </source>
</reference>
<dbReference type="GO" id="GO:0006313">
    <property type="term" value="P:DNA transposition"/>
    <property type="evidence" value="ECO:0007669"/>
    <property type="project" value="InterPro"/>
</dbReference>
<dbReference type="eggNOG" id="COG2963">
    <property type="taxonomic scope" value="Bacteria"/>
</dbReference>
<organism evidence="4 5">
    <name type="scientific">Nitrosospira multiformis (strain ATCC 25196 / NCIMB 11849 / C 71)</name>
    <dbReference type="NCBI Taxonomy" id="323848"/>
    <lineage>
        <taxon>Bacteria</taxon>
        <taxon>Pseudomonadati</taxon>
        <taxon>Pseudomonadota</taxon>
        <taxon>Betaproteobacteria</taxon>
        <taxon>Nitrosomonadales</taxon>
        <taxon>Nitrosomonadaceae</taxon>
        <taxon>Nitrosospira</taxon>
    </lineage>
</organism>
<dbReference type="Gene3D" id="1.10.10.10">
    <property type="entry name" value="Winged helix-like DNA-binding domain superfamily/Winged helix DNA-binding domain"/>
    <property type="match status" value="1"/>
</dbReference>
<dbReference type="SUPFAM" id="SSF48295">
    <property type="entry name" value="TrpR-like"/>
    <property type="match status" value="1"/>
</dbReference>
<dbReference type="GO" id="GO:0004803">
    <property type="term" value="F:transposase activity"/>
    <property type="evidence" value="ECO:0007669"/>
    <property type="project" value="InterPro"/>
</dbReference>
<dbReference type="AlphaFoldDB" id="Q2Y705"/>
<dbReference type="GO" id="GO:0043565">
    <property type="term" value="F:sequence-specific DNA binding"/>
    <property type="evidence" value="ECO:0007669"/>
    <property type="project" value="InterPro"/>
</dbReference>
<dbReference type="EMBL" id="CP000103">
    <property type="protein sequence ID" value="ABB75466.1"/>
    <property type="molecule type" value="Genomic_DNA"/>
</dbReference>
<evidence type="ECO:0000313" key="5">
    <source>
        <dbReference type="Proteomes" id="UP000002718"/>
    </source>
</evidence>
<evidence type="ECO:0000313" key="3">
    <source>
        <dbReference type="EMBL" id="ABB73363.1"/>
    </source>
</evidence>
<evidence type="ECO:0000313" key="4">
    <source>
        <dbReference type="EMBL" id="ABB75466.1"/>
    </source>
</evidence>
<reference evidence="4" key="1">
    <citation type="submission" date="2005-08" db="EMBL/GenBank/DDBJ databases">
        <title>Complete sequence of Chromosome 1 of Nitrosospira multiformis ATCC 25196.</title>
        <authorList>
            <consortium name="US DOE Joint Genome Institute"/>
            <person name="Copeland A."/>
            <person name="Lucas S."/>
            <person name="Lapidus A."/>
            <person name="Barry K."/>
            <person name="Detter J.C."/>
            <person name="Glavina T."/>
            <person name="Hammon N."/>
            <person name="Israni S."/>
            <person name="Pitluck S."/>
            <person name="Chain P."/>
            <person name="Malfatti S."/>
            <person name="Shin M."/>
            <person name="Vergez L."/>
            <person name="Schmutz J."/>
            <person name="Larimer F."/>
            <person name="Land M."/>
            <person name="Hauser L."/>
            <person name="Kyrpides N."/>
            <person name="Lykidis A."/>
            <person name="Richardson P."/>
        </authorList>
    </citation>
    <scope>NUCLEOTIDE SEQUENCE</scope>
    <source>
        <strain evidence="4">ATCC 25196</strain>
    </source>
</reference>
<dbReference type="KEGG" id="nmu:Nmul_A2173"/>
<evidence type="ECO:0000256" key="1">
    <source>
        <dbReference type="ARBA" id="ARBA00009964"/>
    </source>
</evidence>
<dbReference type="InterPro" id="IPR036388">
    <property type="entry name" value="WH-like_DNA-bd_sf"/>
</dbReference>
<comment type="similarity">
    <text evidence="1">Belongs to the transposase 8 family.</text>
</comment>
<dbReference type="HOGENOM" id="CLU_027402_25_0_4"/>
<dbReference type="KEGG" id="nmu:Nmul_A0054"/>
<accession>Q2Y705</accession>